<accession>A0A9X1B8S4</accession>
<reference evidence="2 3" key="1">
    <citation type="journal article" date="2020" name="Microorganisms">
        <title>Osmotic Adaptation and Compatible Solute Biosynthesis of Phototrophic Bacteria as Revealed from Genome Analyses.</title>
        <authorList>
            <person name="Imhoff J.F."/>
            <person name="Rahn T."/>
            <person name="Kunzel S."/>
            <person name="Keller A."/>
            <person name="Neulinger S.C."/>
        </authorList>
    </citation>
    <scope>NUCLEOTIDE SEQUENCE [LARGE SCALE GENOMIC DNA]</scope>
    <source>
        <strain evidence="2 3">DSM 21303</strain>
    </source>
</reference>
<gene>
    <name evidence="2" type="ORF">CKO25_10680</name>
</gene>
<feature type="compositionally biased region" description="Basic and acidic residues" evidence="1">
    <location>
        <begin position="1"/>
        <end position="16"/>
    </location>
</feature>
<keyword evidence="3" id="KW-1185">Reference proteome</keyword>
<feature type="region of interest" description="Disordered" evidence="1">
    <location>
        <begin position="1"/>
        <end position="92"/>
    </location>
</feature>
<sequence>MEGVEFRDDRDAEHEQTQQQPDALNAFEGDRHHTDHQDQCNSGAHEMTPDQGRLPRVHGVKVAESQRADDHQADEQQPGRGQEQAEVDAVAQ</sequence>
<proteinExistence type="predicted"/>
<feature type="compositionally biased region" description="Basic and acidic residues" evidence="1">
    <location>
        <begin position="28"/>
        <end position="38"/>
    </location>
</feature>
<evidence type="ECO:0000313" key="3">
    <source>
        <dbReference type="Proteomes" id="UP001138802"/>
    </source>
</evidence>
<dbReference type="RefSeq" id="WP_200387918.1">
    <property type="nucleotide sequence ID" value="NZ_NRSD01000010.1"/>
</dbReference>
<feature type="compositionally biased region" description="Basic and acidic residues" evidence="1">
    <location>
        <begin position="64"/>
        <end position="74"/>
    </location>
</feature>
<name>A0A9X1B8S4_9GAMM</name>
<organism evidence="2 3">
    <name type="scientific">Thiocapsa imhoffii</name>
    <dbReference type="NCBI Taxonomy" id="382777"/>
    <lineage>
        <taxon>Bacteria</taxon>
        <taxon>Pseudomonadati</taxon>
        <taxon>Pseudomonadota</taxon>
        <taxon>Gammaproteobacteria</taxon>
        <taxon>Chromatiales</taxon>
        <taxon>Chromatiaceae</taxon>
        <taxon>Thiocapsa</taxon>
    </lineage>
</organism>
<evidence type="ECO:0000313" key="2">
    <source>
        <dbReference type="EMBL" id="MBK1645107.1"/>
    </source>
</evidence>
<dbReference type="Proteomes" id="UP001138802">
    <property type="component" value="Unassembled WGS sequence"/>
</dbReference>
<protein>
    <submittedName>
        <fullName evidence="2">Uncharacterized protein</fullName>
    </submittedName>
</protein>
<comment type="caution">
    <text evidence="2">The sequence shown here is derived from an EMBL/GenBank/DDBJ whole genome shotgun (WGS) entry which is preliminary data.</text>
</comment>
<dbReference type="AlphaFoldDB" id="A0A9X1B8S4"/>
<dbReference type="EMBL" id="NRSD01000010">
    <property type="protein sequence ID" value="MBK1645107.1"/>
    <property type="molecule type" value="Genomic_DNA"/>
</dbReference>
<evidence type="ECO:0000256" key="1">
    <source>
        <dbReference type="SAM" id="MobiDB-lite"/>
    </source>
</evidence>